<dbReference type="InterPro" id="IPR002182">
    <property type="entry name" value="NB-ARC"/>
</dbReference>
<dbReference type="SUPFAM" id="SSF52540">
    <property type="entry name" value="P-loop containing nucleoside triphosphate hydrolases"/>
    <property type="match status" value="1"/>
</dbReference>
<evidence type="ECO:0000259" key="7">
    <source>
        <dbReference type="Pfam" id="PF00931"/>
    </source>
</evidence>
<evidence type="ECO:0000256" key="5">
    <source>
        <dbReference type="ARBA" id="ARBA00022821"/>
    </source>
</evidence>
<reference evidence="9" key="1">
    <citation type="submission" date="2022-08" db="EMBL/GenBank/DDBJ databases">
        <authorList>
            <person name="Marques A."/>
        </authorList>
    </citation>
    <scope>NUCLEOTIDE SEQUENCE</scope>
    <source>
        <strain evidence="9">RhyPub2mFocal</strain>
        <tissue evidence="9">Leaves</tissue>
    </source>
</reference>
<dbReference type="InterPro" id="IPR027417">
    <property type="entry name" value="P-loop_NTPase"/>
</dbReference>
<name>A0AAV8BW57_9POAL</name>
<dbReference type="Pfam" id="PF18052">
    <property type="entry name" value="Rx_N"/>
    <property type="match status" value="1"/>
</dbReference>
<keyword evidence="10" id="KW-1185">Reference proteome</keyword>
<dbReference type="GO" id="GO:0043531">
    <property type="term" value="F:ADP binding"/>
    <property type="evidence" value="ECO:0007669"/>
    <property type="project" value="InterPro"/>
</dbReference>
<evidence type="ECO:0000259" key="8">
    <source>
        <dbReference type="Pfam" id="PF18052"/>
    </source>
</evidence>
<dbReference type="InterPro" id="IPR041118">
    <property type="entry name" value="Rx_N"/>
</dbReference>
<evidence type="ECO:0000256" key="4">
    <source>
        <dbReference type="ARBA" id="ARBA00022741"/>
    </source>
</evidence>
<keyword evidence="5" id="KW-0611">Plant defense</keyword>
<dbReference type="PANTHER" id="PTHR19338:SF73">
    <property type="entry name" value="DISEASE RESISTANCE PROTEIN RGA2-LIKE"/>
    <property type="match status" value="1"/>
</dbReference>
<evidence type="ECO:0000256" key="3">
    <source>
        <dbReference type="ARBA" id="ARBA00022737"/>
    </source>
</evidence>
<evidence type="ECO:0000313" key="10">
    <source>
        <dbReference type="Proteomes" id="UP001140206"/>
    </source>
</evidence>
<dbReference type="GO" id="GO:0006952">
    <property type="term" value="P:defense response"/>
    <property type="evidence" value="ECO:0007669"/>
    <property type="project" value="UniProtKB-KW"/>
</dbReference>
<evidence type="ECO:0000256" key="2">
    <source>
        <dbReference type="ARBA" id="ARBA00022614"/>
    </source>
</evidence>
<accession>A0AAV8BW57</accession>
<dbReference type="Proteomes" id="UP001140206">
    <property type="component" value="Chromosome 5"/>
</dbReference>
<dbReference type="CDD" id="cd14798">
    <property type="entry name" value="RX-CC_like"/>
    <property type="match status" value="1"/>
</dbReference>
<keyword evidence="4" id="KW-0547">Nucleotide-binding</keyword>
<organism evidence="9 10">
    <name type="scientific">Rhynchospora pubera</name>
    <dbReference type="NCBI Taxonomy" id="906938"/>
    <lineage>
        <taxon>Eukaryota</taxon>
        <taxon>Viridiplantae</taxon>
        <taxon>Streptophyta</taxon>
        <taxon>Embryophyta</taxon>
        <taxon>Tracheophyta</taxon>
        <taxon>Spermatophyta</taxon>
        <taxon>Magnoliopsida</taxon>
        <taxon>Liliopsida</taxon>
        <taxon>Poales</taxon>
        <taxon>Cyperaceae</taxon>
        <taxon>Cyperoideae</taxon>
        <taxon>Rhynchosporeae</taxon>
        <taxon>Rhynchospora</taxon>
    </lineage>
</organism>
<protein>
    <submittedName>
        <fullName evidence="9">Nbs-lrr resistance protein</fullName>
    </submittedName>
</protein>
<proteinExistence type="inferred from homology"/>
<dbReference type="AlphaFoldDB" id="A0AAV8BW57"/>
<keyword evidence="3" id="KW-0677">Repeat</keyword>
<feature type="chain" id="PRO_5043854799" evidence="6">
    <location>
        <begin position="17"/>
        <end position="278"/>
    </location>
</feature>
<dbReference type="Pfam" id="PF00931">
    <property type="entry name" value="NB-ARC"/>
    <property type="match status" value="1"/>
</dbReference>
<evidence type="ECO:0000313" key="9">
    <source>
        <dbReference type="EMBL" id="KAJ4747433.1"/>
    </source>
</evidence>
<dbReference type="Gene3D" id="3.40.50.300">
    <property type="entry name" value="P-loop containing nucleotide triphosphate hydrolases"/>
    <property type="match status" value="1"/>
</dbReference>
<dbReference type="PANTHER" id="PTHR19338">
    <property type="entry name" value="TRANSLOCASE OF INNER MITOCHONDRIAL MEMBRANE 13 HOMOLOG"/>
    <property type="match status" value="1"/>
</dbReference>
<feature type="domain" description="Disease resistance N-terminal" evidence="8">
    <location>
        <begin position="9"/>
        <end position="98"/>
    </location>
</feature>
<feature type="signal peptide" evidence="6">
    <location>
        <begin position="1"/>
        <end position="16"/>
    </location>
</feature>
<sequence length="278" mass="31872">MAHVLLTGVLTKLAQFAVESTLSVGGIDDVIKKLKSLYDTRGEVEKLHRELMYILDFVRDSDQKQVVDRREMRWMQDVMDIAYRIEDAVDNFLFKSPKKLSGLTAIPKNIIKIPFLYKFRDEINEIQDRIREIHEYKTKYEINILGEKKIKQFNPGLKLDLIGNPKAIGLEAHIDNVVKNLLDDENKNLAVVSIVGIGGLGKTTLAWKVCNSSDIEECFGEPIWITISQKYDLHDILRKIADKLSIETTGLDGNRLANLIWKSLQERSFKQSIIENTK</sequence>
<feature type="domain" description="NB-ARC" evidence="7">
    <location>
        <begin position="171"/>
        <end position="265"/>
    </location>
</feature>
<dbReference type="Gene3D" id="1.20.5.4130">
    <property type="match status" value="1"/>
</dbReference>
<dbReference type="EMBL" id="JAMFTS010000005">
    <property type="protein sequence ID" value="KAJ4747433.1"/>
    <property type="molecule type" value="Genomic_DNA"/>
</dbReference>
<keyword evidence="2" id="KW-0433">Leucine-rich repeat</keyword>
<comment type="similarity">
    <text evidence="1">Belongs to the disease resistance NB-LRR family.</text>
</comment>
<keyword evidence="6" id="KW-0732">Signal</keyword>
<evidence type="ECO:0000256" key="1">
    <source>
        <dbReference type="ARBA" id="ARBA00008894"/>
    </source>
</evidence>
<evidence type="ECO:0000256" key="6">
    <source>
        <dbReference type="SAM" id="SignalP"/>
    </source>
</evidence>
<gene>
    <name evidence="9" type="ORF">LUZ62_081838</name>
</gene>
<dbReference type="InterPro" id="IPR038005">
    <property type="entry name" value="RX-like_CC"/>
</dbReference>
<comment type="caution">
    <text evidence="9">The sequence shown here is derived from an EMBL/GenBank/DDBJ whole genome shotgun (WGS) entry which is preliminary data.</text>
</comment>